<dbReference type="Proteomes" id="UP000274122">
    <property type="component" value="Chromosome"/>
</dbReference>
<dbReference type="KEGG" id="clap:NCTC11466_01611"/>
<name>A0A447V0F3_9ENTR</name>
<evidence type="ECO:0000313" key="2">
    <source>
        <dbReference type="Proteomes" id="UP000274122"/>
    </source>
</evidence>
<dbReference type="AlphaFoldDB" id="A0A447V0F3"/>
<keyword evidence="2" id="KW-1185">Reference proteome</keyword>
<accession>A0A447V0F3</accession>
<organism evidence="1 2">
    <name type="scientific">Cedecea lapagei</name>
    <dbReference type="NCBI Taxonomy" id="158823"/>
    <lineage>
        <taxon>Bacteria</taxon>
        <taxon>Pseudomonadati</taxon>
        <taxon>Pseudomonadota</taxon>
        <taxon>Gammaproteobacteria</taxon>
        <taxon>Enterobacterales</taxon>
        <taxon>Enterobacteriaceae</taxon>
        <taxon>Cedecea</taxon>
    </lineage>
</organism>
<evidence type="ECO:0000313" key="1">
    <source>
        <dbReference type="EMBL" id="VEB96448.1"/>
    </source>
</evidence>
<protein>
    <submittedName>
        <fullName evidence="1">Uncharacterized protein</fullName>
    </submittedName>
</protein>
<gene>
    <name evidence="1" type="ORF">NCTC11466_01611</name>
</gene>
<dbReference type="EMBL" id="LR134201">
    <property type="protein sequence ID" value="VEB96448.1"/>
    <property type="molecule type" value="Genomic_DNA"/>
</dbReference>
<dbReference type="RefSeq" id="WP_126355741.1">
    <property type="nucleotide sequence ID" value="NZ_LR134201.1"/>
</dbReference>
<sequence length="297" mass="34091">MADIELLVLREENFYKTAERVIFRDYKCNCTKGWKDVDRFIVYRADETGVTEIINDEVGDHNLDILIELAKSNLSKKIIISGGHTVVNLDDRFAVSNEVEKSARFCIDYIVKSKEKLNIQPDFLMEINDFYMEKSDGHEIDGANNYRKMATSPYIIPEKINAYIKENNKRYGIDIRSFYVSEKTMADRFKRHIKNSIDDNILFNRQGSNLLMTVDEQTFAIIDDNKPTCAAGNAATFRAIRYKVSSNKTFDNYTSHIGVFPLCSRTNVLNGYRAASAFYGNLSLPSLLVFFGRSCFE</sequence>
<dbReference type="OrthoDB" id="6636889at2"/>
<proteinExistence type="predicted"/>
<reference evidence="1 2" key="1">
    <citation type="submission" date="2018-12" db="EMBL/GenBank/DDBJ databases">
        <authorList>
            <consortium name="Pathogen Informatics"/>
        </authorList>
    </citation>
    <scope>NUCLEOTIDE SEQUENCE [LARGE SCALE GENOMIC DNA]</scope>
    <source>
        <strain evidence="1 2">NCTC11466</strain>
    </source>
</reference>